<evidence type="ECO:0000313" key="4">
    <source>
        <dbReference type="Proteomes" id="UP000318017"/>
    </source>
</evidence>
<dbReference type="HAMAP" id="MF_00489">
    <property type="entry name" value="UPF0178"/>
    <property type="match status" value="1"/>
</dbReference>
<accession>A0A518G2E2</accession>
<dbReference type="Proteomes" id="UP000318017">
    <property type="component" value="Chromosome"/>
</dbReference>
<dbReference type="PANTHER" id="PTHR35146">
    <property type="entry name" value="UPF0178 PROTEIN YAII"/>
    <property type="match status" value="1"/>
</dbReference>
<reference evidence="3 4" key="1">
    <citation type="submission" date="2019-02" db="EMBL/GenBank/DDBJ databases">
        <title>Deep-cultivation of Planctomycetes and their phenomic and genomic characterization uncovers novel biology.</title>
        <authorList>
            <person name="Wiegand S."/>
            <person name="Jogler M."/>
            <person name="Boedeker C."/>
            <person name="Pinto D."/>
            <person name="Vollmers J."/>
            <person name="Rivas-Marin E."/>
            <person name="Kohn T."/>
            <person name="Peeters S.H."/>
            <person name="Heuer A."/>
            <person name="Rast P."/>
            <person name="Oberbeckmann S."/>
            <person name="Bunk B."/>
            <person name="Jeske O."/>
            <person name="Meyerdierks A."/>
            <person name="Storesund J.E."/>
            <person name="Kallscheuer N."/>
            <person name="Luecker S."/>
            <person name="Lage O.M."/>
            <person name="Pohl T."/>
            <person name="Merkel B.J."/>
            <person name="Hornburger P."/>
            <person name="Mueller R.-W."/>
            <person name="Bruemmer F."/>
            <person name="Labrenz M."/>
            <person name="Spormann A.M."/>
            <person name="Op den Camp H."/>
            <person name="Overmann J."/>
            <person name="Amann R."/>
            <person name="Jetten M.S.M."/>
            <person name="Mascher T."/>
            <person name="Medema M.H."/>
            <person name="Devos D.P."/>
            <person name="Kaster A.-K."/>
            <person name="Ovreas L."/>
            <person name="Rohde M."/>
            <person name="Galperin M.Y."/>
            <person name="Jogler C."/>
        </authorList>
    </citation>
    <scope>NUCLEOTIDE SEQUENCE [LARGE SCALE GENOMIC DNA]</scope>
    <source>
        <strain evidence="3 4">Q31a</strain>
    </source>
</reference>
<dbReference type="CDD" id="cd18720">
    <property type="entry name" value="PIN_YqxD-like"/>
    <property type="match status" value="1"/>
</dbReference>
<dbReference type="InterPro" id="IPR003791">
    <property type="entry name" value="UPF0178"/>
</dbReference>
<dbReference type="Pfam" id="PF02639">
    <property type="entry name" value="DUF188"/>
    <property type="match status" value="1"/>
</dbReference>
<sequence length="153" mass="16696">MVKIWIDADAAPRDVKEIIFRAARRLKVDTILVANQPLGLPPNASMVSSVTVSEGANEADKYIVEHAEVGDIVITADIPLAALLVEKSVDAIDPRGEKYTADNIRTRLSVRDFMDDMRGAGAVTGGSRPYDEKDKKAFAATFDSTLTRALRKH</sequence>
<dbReference type="NCBIfam" id="NF001095">
    <property type="entry name" value="PRK00124.1"/>
    <property type="match status" value="1"/>
</dbReference>
<dbReference type="RefSeq" id="WP_145074790.1">
    <property type="nucleotide sequence ID" value="NZ_CP036298.1"/>
</dbReference>
<dbReference type="EMBL" id="CP036298">
    <property type="protein sequence ID" value="QDV22754.1"/>
    <property type="molecule type" value="Genomic_DNA"/>
</dbReference>
<keyword evidence="4" id="KW-1185">Reference proteome</keyword>
<evidence type="ECO:0000256" key="1">
    <source>
        <dbReference type="ARBA" id="ARBA00008522"/>
    </source>
</evidence>
<evidence type="ECO:0000256" key="2">
    <source>
        <dbReference type="HAMAP-Rule" id="MF_00489"/>
    </source>
</evidence>
<dbReference type="OrthoDB" id="9798918at2"/>
<evidence type="ECO:0000313" key="3">
    <source>
        <dbReference type="EMBL" id="QDV22754.1"/>
    </source>
</evidence>
<dbReference type="KEGG" id="ahel:Q31a_10400"/>
<protein>
    <recommendedName>
        <fullName evidence="2">UPF0178 protein Q31a_10400</fullName>
    </recommendedName>
</protein>
<dbReference type="PANTHER" id="PTHR35146:SF1">
    <property type="entry name" value="UPF0178 PROTEIN YAII"/>
    <property type="match status" value="1"/>
</dbReference>
<comment type="similarity">
    <text evidence="1 2">Belongs to the UPF0178 family.</text>
</comment>
<organism evidence="3 4">
    <name type="scientific">Aureliella helgolandensis</name>
    <dbReference type="NCBI Taxonomy" id="2527968"/>
    <lineage>
        <taxon>Bacteria</taxon>
        <taxon>Pseudomonadati</taxon>
        <taxon>Planctomycetota</taxon>
        <taxon>Planctomycetia</taxon>
        <taxon>Pirellulales</taxon>
        <taxon>Pirellulaceae</taxon>
        <taxon>Aureliella</taxon>
    </lineage>
</organism>
<gene>
    <name evidence="3" type="ORF">Q31a_10400</name>
</gene>
<name>A0A518G2E2_9BACT</name>
<proteinExistence type="inferred from homology"/>
<dbReference type="AlphaFoldDB" id="A0A518G2E2"/>